<sequence>MGTAGFDKVGMTDRVIIVTGGTGGMGKATALLCAQRGAKVVIADLNEKAGAEIAAEIQASGGKAAFIRTDVTSEDEVVAMVDFAISTFGGLHGAFNNAGLETGIAPLHEYPLDKWEKGVAVNLTGVFLCVKHQLRHMLNNGGGSIVNTSSVSGVTGFPDMVEYVASKHGVVGITRAAAAEVSGKGIRVNVLVPGATETPMFLKLIDGNDDVRNFVAAKHPIGRVAKPSEMAEAAAWLLSDASSFVTGASINVDGGYSAL</sequence>
<organism evidence="4 5">
    <name type="scientific">Sphingobium subterraneum</name>
    <dbReference type="NCBI Taxonomy" id="627688"/>
    <lineage>
        <taxon>Bacteria</taxon>
        <taxon>Pseudomonadati</taxon>
        <taxon>Pseudomonadota</taxon>
        <taxon>Alphaproteobacteria</taxon>
        <taxon>Sphingomonadales</taxon>
        <taxon>Sphingomonadaceae</taxon>
        <taxon>Sphingobium</taxon>
    </lineage>
</organism>
<dbReference type="PROSITE" id="PS00061">
    <property type="entry name" value="ADH_SHORT"/>
    <property type="match status" value="1"/>
</dbReference>
<dbReference type="Proteomes" id="UP000552700">
    <property type="component" value="Unassembled WGS sequence"/>
</dbReference>
<dbReference type="PRINTS" id="PR00081">
    <property type="entry name" value="GDHRDH"/>
</dbReference>
<dbReference type="EC" id="1.3.1.-" evidence="4"/>
<dbReference type="InterPro" id="IPR002347">
    <property type="entry name" value="SDR_fam"/>
</dbReference>
<dbReference type="PANTHER" id="PTHR24321">
    <property type="entry name" value="DEHYDROGENASES, SHORT CHAIN"/>
    <property type="match status" value="1"/>
</dbReference>
<evidence type="ECO:0000256" key="2">
    <source>
        <dbReference type="ARBA" id="ARBA00023002"/>
    </source>
</evidence>
<evidence type="ECO:0000256" key="3">
    <source>
        <dbReference type="ARBA" id="ARBA00051383"/>
    </source>
</evidence>
<protein>
    <submittedName>
        <fullName evidence="4">2,5-dichloro-2,5-cyclohexadiene-1,4-diol dehydrogenase 1</fullName>
        <ecNumber evidence="4">1.3.1.-</ecNumber>
    </submittedName>
</protein>
<dbReference type="NCBIfam" id="NF005559">
    <property type="entry name" value="PRK07231.1"/>
    <property type="match status" value="1"/>
</dbReference>
<name>A0A841IVR9_9SPHN</name>
<accession>A0A841IVR9</accession>
<dbReference type="EMBL" id="JACIJP010000001">
    <property type="protein sequence ID" value="MBB6123009.1"/>
    <property type="molecule type" value="Genomic_DNA"/>
</dbReference>
<reference evidence="4 5" key="1">
    <citation type="submission" date="2020-08" db="EMBL/GenBank/DDBJ databases">
        <title>Genomic Encyclopedia of Type Strains, Phase IV (KMG-IV): sequencing the most valuable type-strain genomes for metagenomic binning, comparative biology and taxonomic classification.</title>
        <authorList>
            <person name="Goeker M."/>
        </authorList>
    </citation>
    <scope>NUCLEOTIDE SEQUENCE [LARGE SCALE GENOMIC DNA]</scope>
    <source>
        <strain evidence="4 5">DSM 102255</strain>
    </source>
</reference>
<dbReference type="InterPro" id="IPR020904">
    <property type="entry name" value="Sc_DH/Rdtase_CS"/>
</dbReference>
<comment type="catalytic activity">
    <reaction evidence="3">
        <text>2,5-dichlorocyclohexa-2,5-dien-1,4-diol + NAD(+) = 2,5-dichlorohydroquinone + NADH + H(+)</text>
        <dbReference type="Rhea" id="RHEA:15741"/>
        <dbReference type="ChEBI" id="CHEBI:15378"/>
        <dbReference type="ChEBI" id="CHEBI:27545"/>
        <dbReference type="ChEBI" id="CHEBI:28975"/>
        <dbReference type="ChEBI" id="CHEBI:57540"/>
        <dbReference type="ChEBI" id="CHEBI:57945"/>
    </reaction>
</comment>
<evidence type="ECO:0000313" key="4">
    <source>
        <dbReference type="EMBL" id="MBB6123009.1"/>
    </source>
</evidence>
<dbReference type="GO" id="GO:0016491">
    <property type="term" value="F:oxidoreductase activity"/>
    <property type="evidence" value="ECO:0007669"/>
    <property type="project" value="UniProtKB-KW"/>
</dbReference>
<dbReference type="PRINTS" id="PR00080">
    <property type="entry name" value="SDRFAMILY"/>
</dbReference>
<dbReference type="CDD" id="cd05233">
    <property type="entry name" value="SDR_c"/>
    <property type="match status" value="1"/>
</dbReference>
<keyword evidence="2 4" id="KW-0560">Oxidoreductase</keyword>
<dbReference type="Gene3D" id="3.40.50.720">
    <property type="entry name" value="NAD(P)-binding Rossmann-like Domain"/>
    <property type="match status" value="1"/>
</dbReference>
<proteinExistence type="inferred from homology"/>
<gene>
    <name evidence="4" type="ORF">FHS92_000716</name>
</gene>
<dbReference type="InterPro" id="IPR036291">
    <property type="entry name" value="NAD(P)-bd_dom_sf"/>
</dbReference>
<dbReference type="RefSeq" id="WP_184077576.1">
    <property type="nucleotide sequence ID" value="NZ_JACIJP010000001.1"/>
</dbReference>
<evidence type="ECO:0000313" key="5">
    <source>
        <dbReference type="Proteomes" id="UP000552700"/>
    </source>
</evidence>
<comment type="similarity">
    <text evidence="1">Belongs to the short-chain dehydrogenases/reductases (SDR) family.</text>
</comment>
<evidence type="ECO:0000256" key="1">
    <source>
        <dbReference type="ARBA" id="ARBA00006484"/>
    </source>
</evidence>
<comment type="caution">
    <text evidence="4">The sequence shown here is derived from an EMBL/GenBank/DDBJ whole genome shotgun (WGS) entry which is preliminary data.</text>
</comment>
<dbReference type="FunFam" id="3.40.50.720:FF:000084">
    <property type="entry name" value="Short-chain dehydrogenase reductase"/>
    <property type="match status" value="1"/>
</dbReference>
<dbReference type="PANTHER" id="PTHR24321:SF8">
    <property type="entry name" value="ESTRADIOL 17-BETA-DEHYDROGENASE 8-RELATED"/>
    <property type="match status" value="1"/>
</dbReference>
<keyword evidence="5" id="KW-1185">Reference proteome</keyword>
<dbReference type="AlphaFoldDB" id="A0A841IVR9"/>
<dbReference type="Pfam" id="PF13561">
    <property type="entry name" value="adh_short_C2"/>
    <property type="match status" value="1"/>
</dbReference>
<dbReference type="SUPFAM" id="SSF51735">
    <property type="entry name" value="NAD(P)-binding Rossmann-fold domains"/>
    <property type="match status" value="1"/>
</dbReference>